<reference evidence="3" key="1">
    <citation type="journal article" date="2019" name="Int. J. Syst. Evol. Microbiol.">
        <title>The Global Catalogue of Microorganisms (GCM) 10K type strain sequencing project: providing services to taxonomists for standard genome sequencing and annotation.</title>
        <authorList>
            <consortium name="The Broad Institute Genomics Platform"/>
            <consortium name="The Broad Institute Genome Sequencing Center for Infectious Disease"/>
            <person name="Wu L."/>
            <person name="Ma J."/>
        </authorList>
    </citation>
    <scope>NUCLEOTIDE SEQUENCE [LARGE SCALE GENOMIC DNA]</scope>
    <source>
        <strain evidence="3">JCM 3369</strain>
    </source>
</reference>
<name>A0ABW2CG16_9ACTN</name>
<evidence type="ECO:0000256" key="1">
    <source>
        <dbReference type="SAM" id="MobiDB-lite"/>
    </source>
</evidence>
<sequence length="191" mass="20376">MVDDTPAGRLKAAAIALGCAETQAMNATTEAAKAGQSDAAPIAAETVAQMVDPTGQNGCVQAGWWLWHADRLRHVMNGRAEPGTLAWAATGTAAALWRLLAAHAHAVHGAVDQAEHTAHRATETLHDVLGFLKDLDDTDFLSGYKPPEQDRTTHPEEPRRHGRRGSAVSTHNSPKIIHPRALLTPSRIEGS</sequence>
<feature type="region of interest" description="Disordered" evidence="1">
    <location>
        <begin position="142"/>
        <end position="191"/>
    </location>
</feature>
<evidence type="ECO:0000313" key="3">
    <source>
        <dbReference type="Proteomes" id="UP001596380"/>
    </source>
</evidence>
<accession>A0ABW2CG16</accession>
<organism evidence="2 3">
    <name type="scientific">Actinomadura yumaensis</name>
    <dbReference type="NCBI Taxonomy" id="111807"/>
    <lineage>
        <taxon>Bacteria</taxon>
        <taxon>Bacillati</taxon>
        <taxon>Actinomycetota</taxon>
        <taxon>Actinomycetes</taxon>
        <taxon>Streptosporangiales</taxon>
        <taxon>Thermomonosporaceae</taxon>
        <taxon>Actinomadura</taxon>
    </lineage>
</organism>
<proteinExistence type="predicted"/>
<keyword evidence="3" id="KW-1185">Reference proteome</keyword>
<dbReference type="RefSeq" id="WP_206681661.1">
    <property type="nucleotide sequence ID" value="NZ_JBHSXS010000006.1"/>
</dbReference>
<comment type="caution">
    <text evidence="2">The sequence shown here is derived from an EMBL/GenBank/DDBJ whole genome shotgun (WGS) entry which is preliminary data.</text>
</comment>
<feature type="compositionally biased region" description="Basic and acidic residues" evidence="1">
    <location>
        <begin position="147"/>
        <end position="159"/>
    </location>
</feature>
<protein>
    <submittedName>
        <fullName evidence="2">Uncharacterized protein</fullName>
    </submittedName>
</protein>
<dbReference type="Proteomes" id="UP001596380">
    <property type="component" value="Unassembled WGS sequence"/>
</dbReference>
<dbReference type="EMBL" id="JBHSXS010000006">
    <property type="protein sequence ID" value="MFC6880727.1"/>
    <property type="molecule type" value="Genomic_DNA"/>
</dbReference>
<evidence type="ECO:0000313" key="2">
    <source>
        <dbReference type="EMBL" id="MFC6880727.1"/>
    </source>
</evidence>
<gene>
    <name evidence="2" type="ORF">ACFQKB_13245</name>
</gene>